<dbReference type="AlphaFoldDB" id="A0A093HFF0"/>
<dbReference type="InterPro" id="IPR053033">
    <property type="entry name" value="Androglobin-like"/>
</dbReference>
<feature type="non-terminal residue" evidence="1">
    <location>
        <position position="113"/>
    </location>
</feature>
<evidence type="ECO:0000313" key="1">
    <source>
        <dbReference type="EMBL" id="KFV78175.1"/>
    </source>
</evidence>
<sequence length="113" mass="12979">PQMTVYASCIPLHLFEEKIFSLGQMADSSEKLRQYGLSHLYSHPVLVTRTRSCPLVVPPQPPLVPRWKLFRQKKETIVTSEPQEPVIEKPEEHVEIASPFLNYKINIITVPTD</sequence>
<dbReference type="PANTHER" id="PTHR46298:SF1">
    <property type="entry name" value="ANDROGLOBIN"/>
    <property type="match status" value="1"/>
</dbReference>
<protein>
    <submittedName>
        <fullName evidence="1">Androglobin</fullName>
    </submittedName>
</protein>
<gene>
    <name evidence="1" type="ORF">N308_05325</name>
</gene>
<dbReference type="PANTHER" id="PTHR46298">
    <property type="entry name" value="ANDROGLOBIN"/>
    <property type="match status" value="1"/>
</dbReference>
<evidence type="ECO:0000313" key="2">
    <source>
        <dbReference type="Proteomes" id="UP000053584"/>
    </source>
</evidence>
<reference evidence="1 2" key="1">
    <citation type="submission" date="2014-04" db="EMBL/GenBank/DDBJ databases">
        <title>Genome evolution of avian class.</title>
        <authorList>
            <person name="Zhang G."/>
            <person name="Li C."/>
        </authorList>
    </citation>
    <scope>NUCLEOTIDE SEQUENCE [LARGE SCALE GENOMIC DNA]</scope>
    <source>
        <strain evidence="1">BGI_N308</strain>
    </source>
</reference>
<keyword evidence="2" id="KW-1185">Reference proteome</keyword>
<dbReference type="Proteomes" id="UP000053584">
    <property type="component" value="Unassembled WGS sequence"/>
</dbReference>
<accession>A0A093HFF0</accession>
<name>A0A093HFF0_STRCA</name>
<dbReference type="EMBL" id="KL206030">
    <property type="protein sequence ID" value="KFV78175.1"/>
    <property type="molecule type" value="Genomic_DNA"/>
</dbReference>
<proteinExistence type="predicted"/>
<organism evidence="1 2">
    <name type="scientific">Struthio camelus australis</name>
    <dbReference type="NCBI Taxonomy" id="441894"/>
    <lineage>
        <taxon>Eukaryota</taxon>
        <taxon>Metazoa</taxon>
        <taxon>Chordata</taxon>
        <taxon>Craniata</taxon>
        <taxon>Vertebrata</taxon>
        <taxon>Euteleostomi</taxon>
        <taxon>Archelosauria</taxon>
        <taxon>Archosauria</taxon>
        <taxon>Dinosauria</taxon>
        <taxon>Saurischia</taxon>
        <taxon>Theropoda</taxon>
        <taxon>Coelurosauria</taxon>
        <taxon>Aves</taxon>
        <taxon>Palaeognathae</taxon>
        <taxon>Struthioniformes</taxon>
        <taxon>Struthionidae</taxon>
        <taxon>Struthio</taxon>
    </lineage>
</organism>
<feature type="non-terminal residue" evidence="1">
    <location>
        <position position="1"/>
    </location>
</feature>